<dbReference type="Gene3D" id="3.30.420.10">
    <property type="entry name" value="Ribonuclease H-like superfamily/Ribonuclease H"/>
    <property type="match status" value="1"/>
</dbReference>
<name>A0A3Q3VUF1_MOLML</name>
<dbReference type="InterPro" id="IPR036397">
    <property type="entry name" value="RNaseH_sf"/>
</dbReference>
<protein>
    <recommendedName>
        <fullName evidence="3">Tc1-like transposase DDE domain-containing protein</fullName>
    </recommendedName>
</protein>
<dbReference type="Ensembl" id="ENSMMOT00000002408.1">
    <property type="protein sequence ID" value="ENSMMOP00000002367.1"/>
    <property type="gene ID" value="ENSMMOG00000001934.1"/>
</dbReference>
<organism evidence="1 2">
    <name type="scientific">Mola mola</name>
    <name type="common">Ocean sunfish</name>
    <name type="synonym">Tetraodon mola</name>
    <dbReference type="NCBI Taxonomy" id="94237"/>
    <lineage>
        <taxon>Eukaryota</taxon>
        <taxon>Metazoa</taxon>
        <taxon>Chordata</taxon>
        <taxon>Craniata</taxon>
        <taxon>Vertebrata</taxon>
        <taxon>Euteleostomi</taxon>
        <taxon>Actinopterygii</taxon>
        <taxon>Neopterygii</taxon>
        <taxon>Teleostei</taxon>
        <taxon>Neoteleostei</taxon>
        <taxon>Acanthomorphata</taxon>
        <taxon>Eupercaria</taxon>
        <taxon>Tetraodontiformes</taxon>
        <taxon>Molidae</taxon>
        <taxon>Mola</taxon>
    </lineage>
</organism>
<evidence type="ECO:0000313" key="1">
    <source>
        <dbReference type="Ensembl" id="ENSMMOP00000002367.1"/>
    </source>
</evidence>
<proteinExistence type="predicted"/>
<evidence type="ECO:0000313" key="2">
    <source>
        <dbReference type="Proteomes" id="UP000261620"/>
    </source>
</evidence>
<dbReference type="STRING" id="94237.ENSMMOP00000002367"/>
<dbReference type="Proteomes" id="UP000261620">
    <property type="component" value="Unplaced"/>
</dbReference>
<keyword evidence="2" id="KW-1185">Reference proteome</keyword>
<dbReference type="GO" id="GO:0003676">
    <property type="term" value="F:nucleic acid binding"/>
    <property type="evidence" value="ECO:0007669"/>
    <property type="project" value="InterPro"/>
</dbReference>
<reference evidence="1" key="2">
    <citation type="submission" date="2025-09" db="UniProtKB">
        <authorList>
            <consortium name="Ensembl"/>
        </authorList>
    </citation>
    <scope>IDENTIFICATION</scope>
</reference>
<sequence>VFQQDNAAVHNARQTKDLFQENNVAVFNHPAWSPRLDPIENTYHLPRHI</sequence>
<evidence type="ECO:0008006" key="3">
    <source>
        <dbReference type="Google" id="ProtNLM"/>
    </source>
</evidence>
<accession>A0A3Q3VUF1</accession>
<reference evidence="1" key="1">
    <citation type="submission" date="2025-08" db="UniProtKB">
        <authorList>
            <consortium name="Ensembl"/>
        </authorList>
    </citation>
    <scope>IDENTIFICATION</scope>
</reference>
<dbReference type="AlphaFoldDB" id="A0A3Q3VUF1"/>